<organism evidence="1 2">
    <name type="scientific">Actinobacillus porcinus</name>
    <dbReference type="NCBI Taxonomy" id="51048"/>
    <lineage>
        <taxon>Bacteria</taxon>
        <taxon>Pseudomonadati</taxon>
        <taxon>Pseudomonadota</taxon>
        <taxon>Gammaproteobacteria</taxon>
        <taxon>Pasteurellales</taxon>
        <taxon>Pasteurellaceae</taxon>
        <taxon>Actinobacillus</taxon>
    </lineage>
</organism>
<accession>A0ABY6TM10</accession>
<dbReference type="EMBL" id="CABFKI010000010">
    <property type="protein sequence ID" value="VTU08774.1"/>
    <property type="molecule type" value="Genomic_DNA"/>
</dbReference>
<comment type="caution">
    <text evidence="1">The sequence shown here is derived from an EMBL/GenBank/DDBJ whole genome shotgun (WGS) entry which is preliminary data.</text>
</comment>
<keyword evidence="2" id="KW-1185">Reference proteome</keyword>
<sequence length="45" mass="5358">MGDILEEIQQIIFAHCSNDEPYLYDLFREAEEWTLPELDISLLMI</sequence>
<dbReference type="Proteomes" id="UP000308167">
    <property type="component" value="Unassembled WGS sequence"/>
</dbReference>
<evidence type="ECO:0000313" key="1">
    <source>
        <dbReference type="EMBL" id="VTU08774.1"/>
    </source>
</evidence>
<proteinExistence type="predicted"/>
<name>A0ABY6TM10_9PAST</name>
<reference evidence="1 2" key="1">
    <citation type="submission" date="2019-05" db="EMBL/GenBank/DDBJ databases">
        <authorList>
            <consortium name="Pathogen Informatics"/>
        </authorList>
    </citation>
    <scope>NUCLEOTIDE SEQUENCE [LARGE SCALE GENOMIC DNA]</scope>
    <source>
        <strain evidence="1 2">NM319</strain>
    </source>
</reference>
<gene>
    <name evidence="1" type="ORF">SAMEA1410922_01613</name>
</gene>
<protein>
    <submittedName>
        <fullName evidence="1">Uncharacterized protein</fullName>
    </submittedName>
</protein>
<evidence type="ECO:0000313" key="2">
    <source>
        <dbReference type="Proteomes" id="UP000308167"/>
    </source>
</evidence>